<evidence type="ECO:0000313" key="4">
    <source>
        <dbReference type="Proteomes" id="UP000765509"/>
    </source>
</evidence>
<dbReference type="GO" id="GO:0016787">
    <property type="term" value="F:hydrolase activity"/>
    <property type="evidence" value="ECO:0007669"/>
    <property type="project" value="UniProtKB-KW"/>
</dbReference>
<keyword evidence="1" id="KW-0067">ATP-binding</keyword>
<dbReference type="PANTHER" id="PTHR10492:SF57">
    <property type="entry name" value="ATP-DEPENDENT DNA HELICASE"/>
    <property type="match status" value="1"/>
</dbReference>
<protein>
    <recommendedName>
        <fullName evidence="1">ATP-dependent DNA helicase</fullName>
        <ecNumber evidence="1">5.6.2.3</ecNumber>
    </recommendedName>
</protein>
<comment type="catalytic activity">
    <reaction evidence="1">
        <text>ATP + H2O = ADP + phosphate + H(+)</text>
        <dbReference type="Rhea" id="RHEA:13065"/>
        <dbReference type="ChEBI" id="CHEBI:15377"/>
        <dbReference type="ChEBI" id="CHEBI:15378"/>
        <dbReference type="ChEBI" id="CHEBI:30616"/>
        <dbReference type="ChEBI" id="CHEBI:43474"/>
        <dbReference type="ChEBI" id="CHEBI:456216"/>
        <dbReference type="EC" id="5.6.2.3"/>
    </reaction>
</comment>
<dbReference type="EC" id="5.6.2.3" evidence="1"/>
<evidence type="ECO:0000259" key="2">
    <source>
        <dbReference type="Pfam" id="PF05970"/>
    </source>
</evidence>
<keyword evidence="1" id="KW-0227">DNA damage</keyword>
<accession>A0A9Q3HZU5</accession>
<keyword evidence="1" id="KW-0234">DNA repair</keyword>
<dbReference type="EMBL" id="AVOT02028454">
    <property type="protein sequence ID" value="MBW0520944.1"/>
    <property type="molecule type" value="Genomic_DNA"/>
</dbReference>
<dbReference type="PANTHER" id="PTHR10492">
    <property type="match status" value="1"/>
</dbReference>
<dbReference type="InterPro" id="IPR010285">
    <property type="entry name" value="DNA_helicase_pif1-like_DEAD"/>
</dbReference>
<dbReference type="AlphaFoldDB" id="A0A9Q3HZU5"/>
<comment type="cofactor">
    <cofactor evidence="1">
        <name>Mg(2+)</name>
        <dbReference type="ChEBI" id="CHEBI:18420"/>
    </cofactor>
</comment>
<dbReference type="Pfam" id="PF05970">
    <property type="entry name" value="PIF1"/>
    <property type="match status" value="1"/>
</dbReference>
<evidence type="ECO:0000256" key="1">
    <source>
        <dbReference type="RuleBase" id="RU363044"/>
    </source>
</evidence>
<sequence length="315" mass="35403">MNRKGAISFGDLRTFNGTQHSTYQDETLASGLLLSDKHYNDCLTKATLWMSGKRLRQLFVIMLCNSPPGDPKTLLDNHIEDHSDDCSHLLFQTYSIDEPSETLSQNIAKYFINEELKEVGKWLNDYGINMTDMKFDFISSFAEQPCSIDVGIYKKMLGQLTRPQKKIYQAVEQAVVSKEQLLCFVDGLGGSGKTFLLNTIIGSLRNQVIVIEAVSSSGIAALLLHGGSTAHSAFKIPLTITQHSTCNWLHHQKLQIHLKSVQLIVWDEVSIQNIYAVEAVDRSLQDLFKTKKSFGRVSIVFSGYFRQTLPVIRHG</sequence>
<organism evidence="3 4">
    <name type="scientific">Austropuccinia psidii MF-1</name>
    <dbReference type="NCBI Taxonomy" id="1389203"/>
    <lineage>
        <taxon>Eukaryota</taxon>
        <taxon>Fungi</taxon>
        <taxon>Dikarya</taxon>
        <taxon>Basidiomycota</taxon>
        <taxon>Pucciniomycotina</taxon>
        <taxon>Pucciniomycetes</taxon>
        <taxon>Pucciniales</taxon>
        <taxon>Sphaerophragmiaceae</taxon>
        <taxon>Austropuccinia</taxon>
    </lineage>
</organism>
<dbReference type="InterPro" id="IPR027417">
    <property type="entry name" value="P-loop_NTPase"/>
</dbReference>
<keyword evidence="1" id="KW-0233">DNA recombination</keyword>
<dbReference type="OrthoDB" id="3353471at2759"/>
<proteinExistence type="inferred from homology"/>
<dbReference type="GO" id="GO:0006310">
    <property type="term" value="P:DNA recombination"/>
    <property type="evidence" value="ECO:0007669"/>
    <property type="project" value="UniProtKB-KW"/>
</dbReference>
<reference evidence="3" key="1">
    <citation type="submission" date="2021-03" db="EMBL/GenBank/DDBJ databases">
        <title>Draft genome sequence of rust myrtle Austropuccinia psidii MF-1, a brazilian biotype.</title>
        <authorList>
            <person name="Quecine M.C."/>
            <person name="Pachon D.M.R."/>
            <person name="Bonatelli M.L."/>
            <person name="Correr F.H."/>
            <person name="Franceschini L.M."/>
            <person name="Leite T.F."/>
            <person name="Margarido G.R.A."/>
            <person name="Almeida C.A."/>
            <person name="Ferrarezi J.A."/>
            <person name="Labate C.A."/>
        </authorList>
    </citation>
    <scope>NUCLEOTIDE SEQUENCE</scope>
    <source>
        <strain evidence="3">MF-1</strain>
    </source>
</reference>
<dbReference type="GO" id="GO:0005524">
    <property type="term" value="F:ATP binding"/>
    <property type="evidence" value="ECO:0007669"/>
    <property type="project" value="UniProtKB-KW"/>
</dbReference>
<dbReference type="SUPFAM" id="SSF52540">
    <property type="entry name" value="P-loop containing nucleoside triphosphate hydrolases"/>
    <property type="match status" value="1"/>
</dbReference>
<keyword evidence="4" id="KW-1185">Reference proteome</keyword>
<feature type="domain" description="DNA helicase Pif1-like DEAD-box helicase" evidence="2">
    <location>
        <begin position="159"/>
        <end position="315"/>
    </location>
</feature>
<keyword evidence="1" id="KW-0547">Nucleotide-binding</keyword>
<keyword evidence="1" id="KW-0378">Hydrolase</keyword>
<dbReference type="GO" id="GO:0006281">
    <property type="term" value="P:DNA repair"/>
    <property type="evidence" value="ECO:0007669"/>
    <property type="project" value="UniProtKB-KW"/>
</dbReference>
<gene>
    <name evidence="3" type="ORF">O181_060659</name>
</gene>
<comment type="caution">
    <text evidence="3">The sequence shown here is derived from an EMBL/GenBank/DDBJ whole genome shotgun (WGS) entry which is preliminary data.</text>
</comment>
<dbReference type="Proteomes" id="UP000765509">
    <property type="component" value="Unassembled WGS sequence"/>
</dbReference>
<evidence type="ECO:0000313" key="3">
    <source>
        <dbReference type="EMBL" id="MBW0520944.1"/>
    </source>
</evidence>
<dbReference type="GO" id="GO:0043139">
    <property type="term" value="F:5'-3' DNA helicase activity"/>
    <property type="evidence" value="ECO:0007669"/>
    <property type="project" value="UniProtKB-EC"/>
</dbReference>
<dbReference type="Gene3D" id="3.40.50.300">
    <property type="entry name" value="P-loop containing nucleotide triphosphate hydrolases"/>
    <property type="match status" value="1"/>
</dbReference>
<name>A0A9Q3HZU5_9BASI</name>
<keyword evidence="1" id="KW-0347">Helicase</keyword>
<dbReference type="GO" id="GO:0000723">
    <property type="term" value="P:telomere maintenance"/>
    <property type="evidence" value="ECO:0007669"/>
    <property type="project" value="InterPro"/>
</dbReference>
<comment type="similarity">
    <text evidence="1">Belongs to the helicase family.</text>
</comment>